<reference evidence="2 3" key="1">
    <citation type="submission" date="2020-02" db="EMBL/GenBank/DDBJ databases">
        <title>Identification and Characterization of First Virulent Phages, Including a Novel Jumbo Virus, Infecting Ochrobactrum spp.</title>
        <authorList>
            <person name="Decewicz P."/>
            <person name="Golec P."/>
            <person name="Szymczak M."/>
            <person name="Radlinska M."/>
            <person name="Dziewit L."/>
        </authorList>
    </citation>
    <scope>NUCLEOTIDE SEQUENCE [LARGE SCALE GENOMIC DNA]</scope>
</reference>
<dbReference type="Proteomes" id="UP000503046">
    <property type="component" value="Segment"/>
</dbReference>
<dbReference type="EMBL" id="MT028492">
    <property type="protein sequence ID" value="QIG66072.1"/>
    <property type="molecule type" value="Genomic_DNA"/>
</dbReference>
<name>A0A6G6XXM7_9CAUD</name>
<protein>
    <submittedName>
        <fullName evidence="2">Uncharacterized protein</fullName>
    </submittedName>
</protein>
<feature type="transmembrane region" description="Helical" evidence="1">
    <location>
        <begin position="6"/>
        <end position="25"/>
    </location>
</feature>
<keyword evidence="1" id="KW-1133">Transmembrane helix</keyword>
<keyword evidence="1" id="KW-0472">Membrane</keyword>
<evidence type="ECO:0000313" key="2">
    <source>
        <dbReference type="EMBL" id="QIG66072.1"/>
    </source>
</evidence>
<proteinExistence type="predicted"/>
<gene>
    <name evidence="2" type="ORF">phiOH_p16</name>
</gene>
<organism evidence="2 3">
    <name type="scientific">Ochrobactrum phage vB_OspP_OH</name>
    <dbReference type="NCBI Taxonomy" id="2712957"/>
    <lineage>
        <taxon>Viruses</taxon>
        <taxon>Duplodnaviria</taxon>
        <taxon>Heunggongvirae</taxon>
        <taxon>Uroviricota</taxon>
        <taxon>Caudoviricetes</taxon>
        <taxon>Wolominvirus</taxon>
        <taxon>Wolominvirus OH</taxon>
    </lineage>
</organism>
<sequence>MNWLFFTGIVLFMLGAVLTFAAWYVRRYFCD</sequence>
<evidence type="ECO:0000256" key="1">
    <source>
        <dbReference type="SAM" id="Phobius"/>
    </source>
</evidence>
<keyword evidence="3" id="KW-1185">Reference proteome</keyword>
<accession>A0A6G6XXM7</accession>
<evidence type="ECO:0000313" key="3">
    <source>
        <dbReference type="Proteomes" id="UP000503046"/>
    </source>
</evidence>
<keyword evidence="1" id="KW-0812">Transmembrane</keyword>